<gene>
    <name evidence="3" type="primary">109584058</name>
</gene>
<dbReference type="GO" id="GO:0007165">
    <property type="term" value="P:signal transduction"/>
    <property type="evidence" value="ECO:0007669"/>
    <property type="project" value="InterPro"/>
</dbReference>
<evidence type="ECO:0000313" key="3">
    <source>
        <dbReference type="EnsemblMetazoa" id="Aqu2.1.25029_001"/>
    </source>
</evidence>
<protein>
    <recommendedName>
        <fullName evidence="2">Death domain-containing protein</fullName>
    </recommendedName>
</protein>
<dbReference type="EnsemblMetazoa" id="XM_019999616.1">
    <property type="protein sequence ID" value="XP_019855175.1"/>
    <property type="gene ID" value="LOC109584058"/>
</dbReference>
<dbReference type="Gene3D" id="1.10.533.10">
    <property type="entry name" value="Death Domain, Fas"/>
    <property type="match status" value="1"/>
</dbReference>
<feature type="compositionally biased region" description="Polar residues" evidence="1">
    <location>
        <begin position="372"/>
        <end position="383"/>
    </location>
</feature>
<dbReference type="KEGG" id="aqu:109584058"/>
<dbReference type="PROSITE" id="PS50017">
    <property type="entry name" value="DEATH_DOMAIN"/>
    <property type="match status" value="1"/>
</dbReference>
<accession>A0A1X7UBJ8</accession>
<evidence type="ECO:0000259" key="2">
    <source>
        <dbReference type="PROSITE" id="PS50017"/>
    </source>
</evidence>
<feature type="domain" description="Death" evidence="2">
    <location>
        <begin position="1022"/>
        <end position="1092"/>
    </location>
</feature>
<dbReference type="OrthoDB" id="676979at2759"/>
<reference evidence="4" key="1">
    <citation type="journal article" date="2010" name="Nature">
        <title>The Amphimedon queenslandica genome and the evolution of animal complexity.</title>
        <authorList>
            <person name="Srivastava M."/>
            <person name="Simakov O."/>
            <person name="Chapman J."/>
            <person name="Fahey B."/>
            <person name="Gauthier M.E."/>
            <person name="Mitros T."/>
            <person name="Richards G.S."/>
            <person name="Conaco C."/>
            <person name="Dacre M."/>
            <person name="Hellsten U."/>
            <person name="Larroux C."/>
            <person name="Putnam N.H."/>
            <person name="Stanke M."/>
            <person name="Adamska M."/>
            <person name="Darling A."/>
            <person name="Degnan S.M."/>
            <person name="Oakley T.H."/>
            <person name="Plachetzki D.C."/>
            <person name="Zhai Y."/>
            <person name="Adamski M."/>
            <person name="Calcino A."/>
            <person name="Cummins S.F."/>
            <person name="Goodstein D.M."/>
            <person name="Harris C."/>
            <person name="Jackson D.J."/>
            <person name="Leys S.P."/>
            <person name="Shu S."/>
            <person name="Woodcroft B.J."/>
            <person name="Vervoort M."/>
            <person name="Kosik K.S."/>
            <person name="Manning G."/>
            <person name="Degnan B.M."/>
            <person name="Rokhsar D.S."/>
        </authorList>
    </citation>
    <scope>NUCLEOTIDE SEQUENCE [LARGE SCALE GENOMIC DNA]</scope>
</reference>
<dbReference type="Pfam" id="PF00531">
    <property type="entry name" value="Death"/>
    <property type="match status" value="1"/>
</dbReference>
<dbReference type="InterPro" id="IPR000488">
    <property type="entry name" value="Death_dom"/>
</dbReference>
<dbReference type="InterPro" id="IPR011029">
    <property type="entry name" value="DEATH-like_dom_sf"/>
</dbReference>
<dbReference type="EnsemblMetazoa" id="Aqu2.1.25029_001">
    <property type="protein sequence ID" value="Aqu2.1.25029_001"/>
    <property type="gene ID" value="Aqu2.1.25029"/>
</dbReference>
<keyword evidence="4" id="KW-1185">Reference proteome</keyword>
<dbReference type="CDD" id="cd01670">
    <property type="entry name" value="Death"/>
    <property type="match status" value="1"/>
</dbReference>
<dbReference type="InParanoid" id="A0A1X7UBJ8"/>
<sequence length="1092" mass="124992">MATDTFTIGTSRTDSSNSTTVHIFLYGKDLSFFALARESDGRFEARYNFSLSEEQLPAIRLAFRGLGIVLKDQDTKTHNRFALPNSPPIYKLSVRESLTFPLIYVLLERVGYPVESESYWTSPPSEADVALLYFEYPNFDMLLVLGSILRLMTDEESSRLKATMIETEEMREIGIFSDKPWLYSNVTCWDMIQFKYDTGELRPSNLDIFLEWLEHSECPSYRRYIDELRKRCDKVSADVKQRELHRAIEKGMEEGYVFLKIIKMVICGPPCVGKTAFKDLLLDKSAPRKHDSTPIAARPIQTIERIAAGGKVWKEITEEDLLQLLTDIIRNTETNRPNLKSFLSFVIVDLPSEAGESQTIASTTNDNIALMSQRSPQPTTSKALSKHQPLISSTANSNEDSLLYDGADSLSLSSNDSLSIDDEDDKSISLPHLDFDILSEDFIKHFSSPTCKRKRGSQMLHEASWIYLLDSGGQPQFTDLLRMFVRGNSLYIIVMKVTESLHDKPTFVYSINGKALNTPKEMTMTNLQIIERFVRSVAATSRSQIGDKSEPAFAIIATHCDRSKFKRFLGLEERIREKNETLLSCLKEFLDLFVFYNRDSNELIFPVNNLCEWYREKISADIRHRLVSSRSGIRGNICIPVRWYVFDLHMKEEALKQTHGMISLESCYNIGRKLGMKKANVDECLIYLDSMRLCIYYPNHLPHVIFTNPQFLIKCLSDIVRVSFVDDLKQILPEGVSLSNESIESLRKYGIFDESVLDNLGLTFIPDLFSKEDLISLLLHFHVISAIKNTRQYFIPILLPTEHLSKEQKAQFSRNIDPLLITFNKNVVLQGFFPTLIVTLLSRDERPFFVIDSLSRNFPKQLRHAVRLYSENLFGSVFFCEDYDSIEVYFTGPTQHCHLLRSVILDALSSSADILEYDKTKLKISALVHCKQNHVFLPEYNTIPHSITFSDKQNPPMIGCSVEDLPVTELTDARQSCWLIDPYGGISTASITHSNPSLPRGTILNESHAPVILKAIKQIVHDWEVLGIYLGLEQWELEEIKERNKHHHATAVYRKDMIILWLGKRRATREALIRALEVLERGDVAHIVRNLP</sequence>
<evidence type="ECO:0000313" key="4">
    <source>
        <dbReference type="Proteomes" id="UP000007879"/>
    </source>
</evidence>
<dbReference type="AlphaFoldDB" id="A0A1X7UBJ8"/>
<dbReference type="Proteomes" id="UP000007879">
    <property type="component" value="Unassembled WGS sequence"/>
</dbReference>
<proteinExistence type="predicted"/>
<name>A0A1X7UBJ8_AMPQE</name>
<dbReference type="SUPFAM" id="SSF47986">
    <property type="entry name" value="DEATH domain"/>
    <property type="match status" value="1"/>
</dbReference>
<evidence type="ECO:0000256" key="1">
    <source>
        <dbReference type="SAM" id="MobiDB-lite"/>
    </source>
</evidence>
<dbReference type="SUPFAM" id="SSF52540">
    <property type="entry name" value="P-loop containing nucleoside triphosphate hydrolases"/>
    <property type="match status" value="1"/>
</dbReference>
<reference evidence="3" key="2">
    <citation type="submission" date="2017-05" db="UniProtKB">
        <authorList>
            <consortium name="EnsemblMetazoa"/>
        </authorList>
    </citation>
    <scope>IDENTIFICATION</scope>
</reference>
<feature type="region of interest" description="Disordered" evidence="1">
    <location>
        <begin position="372"/>
        <end position="397"/>
    </location>
</feature>
<dbReference type="InterPro" id="IPR027417">
    <property type="entry name" value="P-loop_NTPase"/>
</dbReference>
<organism evidence="3">
    <name type="scientific">Amphimedon queenslandica</name>
    <name type="common">Sponge</name>
    <dbReference type="NCBI Taxonomy" id="400682"/>
    <lineage>
        <taxon>Eukaryota</taxon>
        <taxon>Metazoa</taxon>
        <taxon>Porifera</taxon>
        <taxon>Demospongiae</taxon>
        <taxon>Heteroscleromorpha</taxon>
        <taxon>Haplosclerida</taxon>
        <taxon>Niphatidae</taxon>
        <taxon>Amphimedon</taxon>
    </lineage>
</organism>